<feature type="signal peptide" evidence="2">
    <location>
        <begin position="1"/>
        <end position="27"/>
    </location>
</feature>
<gene>
    <name evidence="3" type="ORF">RN607_01960</name>
</gene>
<evidence type="ECO:0008006" key="4">
    <source>
        <dbReference type="Google" id="ProtNLM"/>
    </source>
</evidence>
<evidence type="ECO:0000256" key="2">
    <source>
        <dbReference type="SAM" id="SignalP"/>
    </source>
</evidence>
<dbReference type="AlphaFoldDB" id="A0AA96JGD0"/>
<feature type="compositionally biased region" description="Low complexity" evidence="1">
    <location>
        <begin position="364"/>
        <end position="392"/>
    </location>
</feature>
<protein>
    <recommendedName>
        <fullName evidence="4">Ig-like domain-containing protein</fullName>
    </recommendedName>
</protein>
<evidence type="ECO:0000256" key="1">
    <source>
        <dbReference type="SAM" id="MobiDB-lite"/>
    </source>
</evidence>
<feature type="chain" id="PRO_5041720263" description="Ig-like domain-containing protein" evidence="2">
    <location>
        <begin position="28"/>
        <end position="411"/>
    </location>
</feature>
<dbReference type="Proteomes" id="UP001303408">
    <property type="component" value="Chromosome"/>
</dbReference>
<evidence type="ECO:0000313" key="3">
    <source>
        <dbReference type="EMBL" id="WNM27794.1"/>
    </source>
</evidence>
<reference evidence="3" key="1">
    <citation type="submission" date="2023-09" db="EMBL/GenBank/DDBJ databases">
        <title>Demequina sp. a novel bacteria isolated from Capsicum annuum.</title>
        <authorList>
            <person name="Humaira Z."/>
            <person name="Lee J."/>
            <person name="Cho D."/>
        </authorList>
    </citation>
    <scope>NUCLEOTIDE SEQUENCE</scope>
    <source>
        <strain evidence="3">PMTSA13</strain>
    </source>
</reference>
<proteinExistence type="predicted"/>
<keyword evidence="2" id="KW-0732">Signal</keyword>
<sequence length="411" mass="42440">MNIKQRIAATISVAALGAAAWAIPAMANPGYGGGPGPVQHVEVSICHATGSPGHWRYETVDDDSIVNDRHELVHNGHALHQDGRDIIPPFTTTDGYQFAGHNWTAAGQAIYANGCHIPDKPDDATGTETVSVSGACTDAMDGTYLTTTVTRAWTAEYVWSSTDGWVLGDKVYADPVSTTESSYDPACYQGGGELPITTPEAPVWHEVCGLTFNDYWEIPEVAGVEYSQTTNEDGSITVTATPTEGFAFPEDATTSWTMKDSLTACSSGGVTPPTLTVGTACAADMTLAVTYPSTPLTAWSFTVIVDGAVLTTLTDDGSEPLAYHGSVPASSLPTGSYSYSVDAVNGETTLAGVATGQLTCEGSQEPTSQAATPTTSTPTATSSPTSTPEATTKVLSAGPASAVAGTPSYTG</sequence>
<name>A0AA96JGD0_9MICO</name>
<dbReference type="EMBL" id="CP134880">
    <property type="protein sequence ID" value="WNM27794.1"/>
    <property type="molecule type" value="Genomic_DNA"/>
</dbReference>
<accession>A0AA96JGD0</accession>
<dbReference type="KEGG" id="dcp:RN607_01960"/>
<dbReference type="RefSeq" id="WP_313543960.1">
    <property type="nucleotide sequence ID" value="NZ_CP134880.1"/>
</dbReference>
<feature type="region of interest" description="Disordered" evidence="1">
    <location>
        <begin position="360"/>
        <end position="411"/>
    </location>
</feature>
<organism evidence="3">
    <name type="scientific">Demequina capsici</name>
    <dbReference type="NCBI Taxonomy" id="3075620"/>
    <lineage>
        <taxon>Bacteria</taxon>
        <taxon>Bacillati</taxon>
        <taxon>Actinomycetota</taxon>
        <taxon>Actinomycetes</taxon>
        <taxon>Micrococcales</taxon>
        <taxon>Demequinaceae</taxon>
        <taxon>Demequina</taxon>
    </lineage>
</organism>